<dbReference type="SUPFAM" id="SSF52402">
    <property type="entry name" value="Adenine nucleotide alpha hydrolases-like"/>
    <property type="match status" value="1"/>
</dbReference>
<dbReference type="Gene3D" id="2.60.40.150">
    <property type="entry name" value="C2 domain"/>
    <property type="match status" value="1"/>
</dbReference>
<evidence type="ECO:0000313" key="3">
    <source>
        <dbReference type="EMBL" id="PRP77967.1"/>
    </source>
</evidence>
<evidence type="ECO:0000259" key="2">
    <source>
        <dbReference type="Pfam" id="PF00582"/>
    </source>
</evidence>
<name>A0A2P6N1Y4_9EUKA</name>
<dbReference type="InParanoid" id="A0A2P6N1Y4"/>
<dbReference type="InterPro" id="IPR035892">
    <property type="entry name" value="C2_domain_sf"/>
</dbReference>
<dbReference type="OrthoDB" id="33564at2759"/>
<dbReference type="Pfam" id="PF00582">
    <property type="entry name" value="Usp"/>
    <property type="match status" value="1"/>
</dbReference>
<feature type="domain" description="C2" evidence="1">
    <location>
        <begin position="41"/>
        <end position="126"/>
    </location>
</feature>
<dbReference type="SUPFAM" id="SSF49562">
    <property type="entry name" value="C2 domain (Calcium/lipid-binding domain, CaLB)"/>
    <property type="match status" value="1"/>
</dbReference>
<proteinExistence type="predicted"/>
<reference evidence="3 4" key="1">
    <citation type="journal article" date="2018" name="Genome Biol. Evol.">
        <title>Multiple Roots of Fruiting Body Formation in Amoebozoa.</title>
        <authorList>
            <person name="Hillmann F."/>
            <person name="Forbes G."/>
            <person name="Novohradska S."/>
            <person name="Ferling I."/>
            <person name="Riege K."/>
            <person name="Groth M."/>
            <person name="Westermann M."/>
            <person name="Marz M."/>
            <person name="Spaller T."/>
            <person name="Winckler T."/>
            <person name="Schaap P."/>
            <person name="Glockner G."/>
        </authorList>
    </citation>
    <scope>NUCLEOTIDE SEQUENCE [LARGE SCALE GENOMIC DNA]</scope>
    <source>
        <strain evidence="3 4">Jena</strain>
    </source>
</reference>
<dbReference type="CDD" id="cd00030">
    <property type="entry name" value="C2"/>
    <property type="match status" value="1"/>
</dbReference>
<feature type="domain" description="UspA" evidence="2">
    <location>
        <begin position="297"/>
        <end position="436"/>
    </location>
</feature>
<dbReference type="InterPro" id="IPR000008">
    <property type="entry name" value="C2_dom"/>
</dbReference>
<dbReference type="PANTHER" id="PTHR31964">
    <property type="entry name" value="ADENINE NUCLEOTIDE ALPHA HYDROLASES-LIKE SUPERFAMILY PROTEIN"/>
    <property type="match status" value="1"/>
</dbReference>
<keyword evidence="4" id="KW-1185">Reference proteome</keyword>
<dbReference type="EMBL" id="MDYQ01000249">
    <property type="protein sequence ID" value="PRP77967.1"/>
    <property type="molecule type" value="Genomic_DNA"/>
</dbReference>
<dbReference type="Pfam" id="PF00168">
    <property type="entry name" value="C2"/>
    <property type="match status" value="1"/>
</dbReference>
<dbReference type="Gene3D" id="3.40.50.620">
    <property type="entry name" value="HUPs"/>
    <property type="match status" value="1"/>
</dbReference>
<sequence>MAKELIECKLTGTVDFGQVGLRVSEAPSRTRAYLYIKSVGDETTPFITGKINGHEHLHKKSTKIHSGDSWWDQVFRFRVKDNEADYVTIELRQKGEHLVMSDWIGEVLLRARNFRDGNVHENWFPLGEGTIKRHTRLARGYIHLMVHLVNRGTQPFQTPSVEGNLTFEDWQHRGQPAEALQHEVSRAEYGNISSLDDYPMVPAPAVPAAIPSNGSYSMFGVVQPPSLTSSDSSCDFGEHRTFELTYPNIGEAEFSINRNAWKILMTEKPSQAELVQMKKYNRVNCLHKGAFDRCSGKRYMVCVDGTESSREAFHSTIALMDKVKDHLFIITVRERVNPTDFYNEESQVFITHKLWRAAAGILSQYQEVCLAEGIDYTTIMPVAEDAREMVVALSKKFKADIIVIGKHKPSEKAPGRSRYFRSFQRYCQGHAKCSVMTFGQY</sequence>
<gene>
    <name evidence="3" type="ORF">PROFUN_14071</name>
</gene>
<accession>A0A2P6N1Y4</accession>
<evidence type="ECO:0000313" key="4">
    <source>
        <dbReference type="Proteomes" id="UP000241769"/>
    </source>
</evidence>
<dbReference type="Proteomes" id="UP000241769">
    <property type="component" value="Unassembled WGS sequence"/>
</dbReference>
<dbReference type="InterPro" id="IPR006016">
    <property type="entry name" value="UspA"/>
</dbReference>
<dbReference type="InterPro" id="IPR014729">
    <property type="entry name" value="Rossmann-like_a/b/a_fold"/>
</dbReference>
<comment type="caution">
    <text evidence="3">The sequence shown here is derived from an EMBL/GenBank/DDBJ whole genome shotgun (WGS) entry which is preliminary data.</text>
</comment>
<organism evidence="3 4">
    <name type="scientific">Planoprotostelium fungivorum</name>
    <dbReference type="NCBI Taxonomy" id="1890364"/>
    <lineage>
        <taxon>Eukaryota</taxon>
        <taxon>Amoebozoa</taxon>
        <taxon>Evosea</taxon>
        <taxon>Variosea</taxon>
        <taxon>Cavosteliida</taxon>
        <taxon>Cavosteliaceae</taxon>
        <taxon>Planoprotostelium</taxon>
    </lineage>
</organism>
<dbReference type="CDD" id="cd23659">
    <property type="entry name" value="USP_At3g01520-like"/>
    <property type="match status" value="1"/>
</dbReference>
<evidence type="ECO:0000259" key="1">
    <source>
        <dbReference type="Pfam" id="PF00168"/>
    </source>
</evidence>
<dbReference type="PANTHER" id="PTHR31964:SF113">
    <property type="entry name" value="USPA DOMAIN-CONTAINING PROTEIN"/>
    <property type="match status" value="1"/>
</dbReference>
<evidence type="ECO:0008006" key="5">
    <source>
        <dbReference type="Google" id="ProtNLM"/>
    </source>
</evidence>
<dbReference type="AlphaFoldDB" id="A0A2P6N1Y4"/>
<protein>
    <recommendedName>
        <fullName evidence="5">C2 domain-containing protein</fullName>
    </recommendedName>
</protein>